<accession>A0A0E3L8S6</accession>
<dbReference type="InterPro" id="IPR022409">
    <property type="entry name" value="PKD/Chitinase_dom"/>
</dbReference>
<dbReference type="InterPro" id="IPR035986">
    <property type="entry name" value="PKD_dom_sf"/>
</dbReference>
<keyword evidence="3" id="KW-1185">Reference proteome</keyword>
<dbReference type="Gene3D" id="2.160.20.10">
    <property type="entry name" value="Single-stranded right-handed beta-helix, Pectin lyase-like"/>
    <property type="match status" value="1"/>
</dbReference>
<dbReference type="RefSeq" id="WP_048172723.1">
    <property type="nucleotide sequence ID" value="NZ_CP009506.1"/>
</dbReference>
<dbReference type="NCBIfam" id="TIGR02276">
    <property type="entry name" value="beta_rpt_yvtn"/>
    <property type="match status" value="5"/>
</dbReference>
<dbReference type="InterPro" id="IPR012334">
    <property type="entry name" value="Pectin_lyas_fold"/>
</dbReference>
<evidence type="ECO:0000313" key="3">
    <source>
        <dbReference type="Proteomes" id="UP000033111"/>
    </source>
</evidence>
<dbReference type="EMBL" id="CP009506">
    <property type="protein sequence ID" value="AKB29036.1"/>
    <property type="molecule type" value="Genomic_DNA"/>
</dbReference>
<dbReference type="InterPro" id="IPR000601">
    <property type="entry name" value="PKD_dom"/>
</dbReference>
<dbReference type="Gene3D" id="2.60.40.10">
    <property type="entry name" value="Immunoglobulins"/>
    <property type="match status" value="2"/>
</dbReference>
<dbReference type="InterPro" id="IPR007742">
    <property type="entry name" value="NosD_dom"/>
</dbReference>
<dbReference type="Pfam" id="PF05048">
    <property type="entry name" value="NosD"/>
    <property type="match status" value="2"/>
</dbReference>
<dbReference type="Pfam" id="PF18911">
    <property type="entry name" value="PKD_4"/>
    <property type="match status" value="2"/>
</dbReference>
<dbReference type="InterPro" id="IPR015943">
    <property type="entry name" value="WD40/YVTN_repeat-like_dom_sf"/>
</dbReference>
<dbReference type="InterPro" id="IPR011964">
    <property type="entry name" value="YVTN_b-propeller_repeat"/>
</dbReference>
<dbReference type="CDD" id="cd00146">
    <property type="entry name" value="PKD"/>
    <property type="match status" value="2"/>
</dbReference>
<dbReference type="PANTHER" id="PTHR47197:SF3">
    <property type="entry name" value="DIHYDRO-HEME D1 DEHYDROGENASE"/>
    <property type="match status" value="1"/>
</dbReference>
<feature type="domain" description="PKD" evidence="1">
    <location>
        <begin position="415"/>
        <end position="469"/>
    </location>
</feature>
<dbReference type="SUPFAM" id="SSF51126">
    <property type="entry name" value="Pectin lyase-like"/>
    <property type="match status" value="1"/>
</dbReference>
<dbReference type="FunFam" id="2.60.40.10:FF:000270">
    <property type="entry name" value="Cell surface protein"/>
    <property type="match status" value="2"/>
</dbReference>
<evidence type="ECO:0000313" key="2">
    <source>
        <dbReference type="EMBL" id="AKB29036.1"/>
    </source>
</evidence>
<dbReference type="PANTHER" id="PTHR47197">
    <property type="entry name" value="PROTEIN NIRF"/>
    <property type="match status" value="1"/>
</dbReference>
<dbReference type="Gene3D" id="2.130.10.10">
    <property type="entry name" value="YVTN repeat-like/Quinoprotein amine dehydrogenase"/>
    <property type="match status" value="3"/>
</dbReference>
<dbReference type="HOGENOM" id="CLU_326164_0_0_2"/>
<dbReference type="SUPFAM" id="SSF49299">
    <property type="entry name" value="PKD domain"/>
    <property type="match status" value="2"/>
</dbReference>
<dbReference type="SMART" id="SM00089">
    <property type="entry name" value="PKD"/>
    <property type="match status" value="2"/>
</dbReference>
<dbReference type="AlphaFoldDB" id="A0A0E3L8S6"/>
<dbReference type="InterPro" id="IPR011050">
    <property type="entry name" value="Pectin_lyase_fold/virulence"/>
</dbReference>
<organism evidence="2 3">
    <name type="scientific">Methanosarcina siciliae T4/M</name>
    <dbReference type="NCBI Taxonomy" id="1434120"/>
    <lineage>
        <taxon>Archaea</taxon>
        <taxon>Methanobacteriati</taxon>
        <taxon>Methanobacteriota</taxon>
        <taxon>Stenosarchaea group</taxon>
        <taxon>Methanomicrobia</taxon>
        <taxon>Methanosarcinales</taxon>
        <taxon>Methanosarcinaceae</taxon>
        <taxon>Methanosarcina</taxon>
    </lineage>
</organism>
<dbReference type="Proteomes" id="UP000033111">
    <property type="component" value="Chromosome"/>
</dbReference>
<proteinExistence type="predicted"/>
<dbReference type="InterPro" id="IPR013783">
    <property type="entry name" value="Ig-like_fold"/>
</dbReference>
<dbReference type="OrthoDB" id="137577at2157"/>
<protein>
    <recommendedName>
        <fullName evidence="1">PKD domain-containing protein</fullName>
    </recommendedName>
</protein>
<reference evidence="2 3" key="1">
    <citation type="submission" date="2014-07" db="EMBL/GenBank/DDBJ databases">
        <title>Methanogenic archaea and the global carbon cycle.</title>
        <authorList>
            <person name="Henriksen J.R."/>
            <person name="Luke J."/>
            <person name="Reinhart S."/>
            <person name="Benedict M.N."/>
            <person name="Youngblut N.D."/>
            <person name="Metcalf M.E."/>
            <person name="Whitaker R.J."/>
            <person name="Metcalf W.W."/>
        </authorList>
    </citation>
    <scope>NUCLEOTIDE SEQUENCE [LARGE SCALE GENOMIC DNA]</scope>
    <source>
        <strain evidence="2 3">T4/M</strain>
    </source>
</reference>
<dbReference type="PROSITE" id="PS50093">
    <property type="entry name" value="PKD"/>
    <property type="match status" value="2"/>
</dbReference>
<dbReference type="InterPro" id="IPR019405">
    <property type="entry name" value="Lactonase_7-beta_prop"/>
</dbReference>
<gene>
    <name evidence="2" type="ORF">MSSIT_2317</name>
</gene>
<feature type="domain" description="PKD" evidence="1">
    <location>
        <begin position="809"/>
        <end position="863"/>
    </location>
</feature>
<dbReference type="InterPro" id="IPR051200">
    <property type="entry name" value="Host-pathogen_enzymatic-act"/>
</dbReference>
<dbReference type="KEGG" id="msw:MSSIT_2317"/>
<dbReference type="InterPro" id="IPR006626">
    <property type="entry name" value="PbH1"/>
</dbReference>
<name>A0A0E3L8S6_9EURY</name>
<evidence type="ECO:0000259" key="1">
    <source>
        <dbReference type="PROSITE" id="PS50093"/>
    </source>
</evidence>
<dbReference type="Pfam" id="PF10282">
    <property type="entry name" value="Lactonase"/>
    <property type="match status" value="1"/>
</dbReference>
<dbReference type="SMART" id="SM00710">
    <property type="entry name" value="PbH1"/>
    <property type="match status" value="5"/>
</dbReference>
<dbReference type="PATRIC" id="fig|1434120.4.peg.3027"/>
<dbReference type="GeneID" id="24861195"/>
<sequence length="883" mass="93374">MIKRITFLIILLFIFIISISATASAGEITVDDDSGADFKSIQEAVNNSVPGDMIIVRPGIYTENVRVDVTGLTIRSESNNSNAQVKPLNESKSTFLIAANNTTISGLNITGAGKMYHKNAIFAYGKMNNITGNTIENGSVYLRSYMPDNLKIILYSDMNNVTGNTIENGSIILGSEISGNLIAENKISNGEEGVYISCCGINNTVSGNTISNCSTGISEWDQGVDIRNNRITDCDCGIWLSMSSSGIENNTILNCDVGIILDDACTVDIINNTITSCTECGIFNKGNSDRKRIYNNYFNNSLNVKFGPGEGGNTWNSSLASGSNIAGGPYIGGNFWAKPDGTGFSQICVDLDKNGIGDLPYKIYEDPYNVHEDEFDYLPLVSMSSLQNSVTPTANFTVSVTNGPAPLVVKFTDLSKNAILWNWDFDNDGVADSTEQNPIYAYRTQGNYTVNLTASNGLNTNSKFVNITVGKRVSSTWPFVYITSGAFSVIDTTTGTVVTSVKVGSVKVGSGPKGVAVVPNGKTAYVANSGSNNVSVIDTSTNTVTDTVKVGYNPSEVAVSTDGKKVYVVNEDSNNVSVIDTDTNTVTVTVPVGNWPEGIAVTPDGKKVYVTNGGNITAPEDTVSVIDTATNIVTATVPVGTHPRGIAVTPDGKNVYVANSHNRTVSVIDTATNSVTATVDVDNSPHEVVVNPTGTKVYVAGGNGFVSVIDTSTRKVVTTMNVEGSPEEIAITPNGKKVYVVTKGDYENNYSNNISVIDTSNDTVSATVNLDVSPGGLAIIPDPESVFPVANFSSNVSEGFAPLSVQFTDSSENATGWNWDFGDGAVSNEQNPAHTYLSPGNYTACLIVNNTDGTDSRFTTITVLESGFGNDSDSSGGSYSNGG</sequence>
<dbReference type="SUPFAM" id="SSF51004">
    <property type="entry name" value="C-terminal (heme d1) domain of cytochrome cd1-nitrite reductase"/>
    <property type="match status" value="1"/>
</dbReference>
<dbReference type="InterPro" id="IPR011048">
    <property type="entry name" value="Haem_d1_sf"/>
</dbReference>